<keyword evidence="3" id="KW-1133">Transmembrane helix</keyword>
<dbReference type="InterPro" id="IPR012902">
    <property type="entry name" value="N_methyl_site"/>
</dbReference>
<keyword evidence="3" id="KW-0472">Membrane</keyword>
<sequence length="129" mass="13138">MKNMKSSQGFTLIELMIVVAIIGILASIALPAYSDYTSKAKGANALASMGGDKIKIAEFYSFSNKTIGACAASKLTSGTSCVDTTEGTVVLSYTEDSVKVDLEATAAATGGGLTWGCTTSGVNFKGCGI</sequence>
<comment type="similarity">
    <text evidence="1">Belongs to the N-Me-Phe pilin family.</text>
</comment>
<dbReference type="PANTHER" id="PTHR30093">
    <property type="entry name" value="GENERAL SECRETION PATHWAY PROTEIN G"/>
    <property type="match status" value="1"/>
</dbReference>
<dbReference type="Proteomes" id="UP001301442">
    <property type="component" value="Chromosome"/>
</dbReference>
<proteinExistence type="inferred from homology"/>
<dbReference type="SUPFAM" id="SSF54523">
    <property type="entry name" value="Pili subunits"/>
    <property type="match status" value="1"/>
</dbReference>
<dbReference type="PROSITE" id="PS00409">
    <property type="entry name" value="PROKAR_NTER_METHYL"/>
    <property type="match status" value="1"/>
</dbReference>
<evidence type="ECO:0000256" key="2">
    <source>
        <dbReference type="ARBA" id="ARBA00022481"/>
    </source>
</evidence>
<evidence type="ECO:0000313" key="4">
    <source>
        <dbReference type="EMBL" id="WOH35810.1"/>
    </source>
</evidence>
<dbReference type="InterPro" id="IPR045584">
    <property type="entry name" value="Pilin-like"/>
</dbReference>
<dbReference type="PANTHER" id="PTHR30093:SF34">
    <property type="entry name" value="PREPILIN PEPTIDASE-DEPENDENT PROTEIN D"/>
    <property type="match status" value="1"/>
</dbReference>
<keyword evidence="3" id="KW-0812">Transmembrane</keyword>
<evidence type="ECO:0000256" key="3">
    <source>
        <dbReference type="SAM" id="Phobius"/>
    </source>
</evidence>
<dbReference type="Gene3D" id="3.30.700.10">
    <property type="entry name" value="Glycoprotein, Type 4 Pilin"/>
    <property type="match status" value="1"/>
</dbReference>
<dbReference type="EMBL" id="CP136600">
    <property type="protein sequence ID" value="WOH35810.1"/>
    <property type="molecule type" value="Genomic_DNA"/>
</dbReference>
<keyword evidence="5" id="KW-1185">Reference proteome</keyword>
<organism evidence="4 5">
    <name type="scientific">Thalassotalea fonticola</name>
    <dbReference type="NCBI Taxonomy" id="3065649"/>
    <lineage>
        <taxon>Bacteria</taxon>
        <taxon>Pseudomonadati</taxon>
        <taxon>Pseudomonadota</taxon>
        <taxon>Gammaproteobacteria</taxon>
        <taxon>Alteromonadales</taxon>
        <taxon>Colwelliaceae</taxon>
        <taxon>Thalassotalea</taxon>
    </lineage>
</organism>
<gene>
    <name evidence="4" type="ORF">RI844_10495</name>
</gene>
<feature type="transmembrane region" description="Helical" evidence="3">
    <location>
        <begin position="12"/>
        <end position="33"/>
    </location>
</feature>
<protein>
    <submittedName>
        <fullName evidence="4">Prepilin-type N-terminal cleavage/methylation domain-containing protein</fullName>
    </submittedName>
</protein>
<accession>A0ABZ0GJV6</accession>
<evidence type="ECO:0000256" key="1">
    <source>
        <dbReference type="ARBA" id="ARBA00005233"/>
    </source>
</evidence>
<keyword evidence="2" id="KW-0488">Methylation</keyword>
<name>A0ABZ0GJV6_9GAMM</name>
<dbReference type="NCBIfam" id="TIGR02532">
    <property type="entry name" value="IV_pilin_GFxxxE"/>
    <property type="match status" value="1"/>
</dbReference>
<dbReference type="Pfam" id="PF07963">
    <property type="entry name" value="N_methyl"/>
    <property type="match status" value="1"/>
</dbReference>
<dbReference type="RefSeq" id="WP_348394627.1">
    <property type="nucleotide sequence ID" value="NZ_CP136600.1"/>
</dbReference>
<evidence type="ECO:0000313" key="5">
    <source>
        <dbReference type="Proteomes" id="UP001301442"/>
    </source>
</evidence>
<reference evidence="4 5" key="1">
    <citation type="submission" date="2023-09" db="EMBL/GenBank/DDBJ databases">
        <authorList>
            <person name="Qi X."/>
        </authorList>
    </citation>
    <scope>NUCLEOTIDE SEQUENCE [LARGE SCALE GENOMIC DNA]</scope>
    <source>
        <strain evidence="4 5">S1-1</strain>
    </source>
</reference>